<proteinExistence type="predicted"/>
<accession>A0A5B7E245</accession>
<dbReference type="Proteomes" id="UP000324222">
    <property type="component" value="Unassembled WGS sequence"/>
</dbReference>
<protein>
    <submittedName>
        <fullName evidence="2">General transcription factor 3C polypeptide 5</fullName>
    </submittedName>
</protein>
<feature type="region of interest" description="Disordered" evidence="1">
    <location>
        <begin position="187"/>
        <end position="220"/>
    </location>
</feature>
<dbReference type="InterPro" id="IPR040454">
    <property type="entry name" value="TF_IIIC_Tfc1/Sfc1"/>
</dbReference>
<feature type="compositionally biased region" description="Polar residues" evidence="1">
    <location>
        <begin position="200"/>
        <end position="212"/>
    </location>
</feature>
<dbReference type="GO" id="GO:0001003">
    <property type="term" value="F:RNA polymerase III type 2 promoter sequence-specific DNA binding"/>
    <property type="evidence" value="ECO:0007669"/>
    <property type="project" value="TreeGrafter"/>
</dbReference>
<dbReference type="PANTHER" id="PTHR13230">
    <property type="entry name" value="GENERAL TRANSCRIPTION FACTOR IIIC, POLYPEPTIDE 5"/>
    <property type="match status" value="1"/>
</dbReference>
<sequence length="220" mass="24715">MDGHQRGVKTKVEAKRSYSNYVLPYKSANTSRRKRELRWTQEATMAQGNHAHLGVREVPKCTWFELLARSECRKKGLASLLGTSVIQSLHLGESGEDGSEECSSSAEKNNEDLYIFRPGMIPPYRQMFYQYCDIQVPEIQKLLEEAILTGANKVCSEKYGWLPAGVEATCRDIMSRLIEKTLAERTVQGEGLETEGLELQSNSESESPTEGNSTEEEQGE</sequence>
<dbReference type="PANTHER" id="PTHR13230:SF5">
    <property type="entry name" value="GENERAL TRANSCRIPTION FACTOR 3C POLYPEPTIDE 5"/>
    <property type="match status" value="1"/>
</dbReference>
<evidence type="ECO:0000313" key="3">
    <source>
        <dbReference type="Proteomes" id="UP000324222"/>
    </source>
</evidence>
<reference evidence="2 3" key="1">
    <citation type="submission" date="2019-05" db="EMBL/GenBank/DDBJ databases">
        <title>Another draft genome of Portunus trituberculatus and its Hox gene families provides insights of decapod evolution.</title>
        <authorList>
            <person name="Jeong J.-H."/>
            <person name="Song I."/>
            <person name="Kim S."/>
            <person name="Choi T."/>
            <person name="Kim D."/>
            <person name="Ryu S."/>
            <person name="Kim W."/>
        </authorList>
    </citation>
    <scope>NUCLEOTIDE SEQUENCE [LARGE SCALE GENOMIC DNA]</scope>
    <source>
        <tissue evidence="2">Muscle</tissue>
    </source>
</reference>
<organism evidence="2 3">
    <name type="scientific">Portunus trituberculatus</name>
    <name type="common">Swimming crab</name>
    <name type="synonym">Neptunus trituberculatus</name>
    <dbReference type="NCBI Taxonomy" id="210409"/>
    <lineage>
        <taxon>Eukaryota</taxon>
        <taxon>Metazoa</taxon>
        <taxon>Ecdysozoa</taxon>
        <taxon>Arthropoda</taxon>
        <taxon>Crustacea</taxon>
        <taxon>Multicrustacea</taxon>
        <taxon>Malacostraca</taxon>
        <taxon>Eumalacostraca</taxon>
        <taxon>Eucarida</taxon>
        <taxon>Decapoda</taxon>
        <taxon>Pleocyemata</taxon>
        <taxon>Brachyura</taxon>
        <taxon>Eubrachyura</taxon>
        <taxon>Portunoidea</taxon>
        <taxon>Portunidae</taxon>
        <taxon>Portuninae</taxon>
        <taxon>Portunus</taxon>
    </lineage>
</organism>
<comment type="caution">
    <text evidence="2">The sequence shown here is derived from an EMBL/GenBank/DDBJ whole genome shotgun (WGS) entry which is preliminary data.</text>
</comment>
<dbReference type="GO" id="GO:0006384">
    <property type="term" value="P:transcription initiation at RNA polymerase III promoter"/>
    <property type="evidence" value="ECO:0007669"/>
    <property type="project" value="InterPro"/>
</dbReference>
<gene>
    <name evidence="2" type="primary">GTF3C5_0</name>
    <name evidence="2" type="ORF">E2C01_020384</name>
</gene>
<name>A0A5B7E245_PORTR</name>
<dbReference type="AlphaFoldDB" id="A0A5B7E245"/>
<evidence type="ECO:0000313" key="2">
    <source>
        <dbReference type="EMBL" id="MPC27216.1"/>
    </source>
</evidence>
<dbReference type="OrthoDB" id="5598268at2759"/>
<evidence type="ECO:0000256" key="1">
    <source>
        <dbReference type="SAM" id="MobiDB-lite"/>
    </source>
</evidence>
<dbReference type="EMBL" id="VSRR010001710">
    <property type="protein sequence ID" value="MPC27216.1"/>
    <property type="molecule type" value="Genomic_DNA"/>
</dbReference>
<keyword evidence="3" id="KW-1185">Reference proteome</keyword>
<dbReference type="GO" id="GO:0001002">
    <property type="term" value="F:RNA polymerase III type 1 promoter sequence-specific DNA binding"/>
    <property type="evidence" value="ECO:0007669"/>
    <property type="project" value="TreeGrafter"/>
</dbReference>
<dbReference type="GO" id="GO:0000127">
    <property type="term" value="C:transcription factor TFIIIC complex"/>
    <property type="evidence" value="ECO:0007669"/>
    <property type="project" value="InterPro"/>
</dbReference>